<dbReference type="InterPro" id="IPR035906">
    <property type="entry name" value="MetI-like_sf"/>
</dbReference>
<gene>
    <name evidence="15" type="ORF">RA11412_0826</name>
</gene>
<dbReference type="KEGG" id="raj:RA11412_0826"/>
<dbReference type="GO" id="GO:0015833">
    <property type="term" value="P:peptide transport"/>
    <property type="evidence" value="ECO:0007669"/>
    <property type="project" value="UniProtKB-KW"/>
</dbReference>
<dbReference type="EMBL" id="AP017895">
    <property type="protein sequence ID" value="BAV87125.1"/>
    <property type="molecule type" value="Genomic_DNA"/>
</dbReference>
<feature type="transmembrane region" description="Helical" evidence="12">
    <location>
        <begin position="234"/>
        <end position="254"/>
    </location>
</feature>
<evidence type="ECO:0000256" key="6">
    <source>
        <dbReference type="ARBA" id="ARBA00022856"/>
    </source>
</evidence>
<evidence type="ECO:0000256" key="10">
    <source>
        <dbReference type="ARBA" id="ARBA00024202"/>
    </source>
</evidence>
<feature type="region of interest" description="Disordered" evidence="13">
    <location>
        <begin position="316"/>
        <end position="352"/>
    </location>
</feature>
<keyword evidence="7" id="KW-0653">Protein transport</keyword>
<proteinExistence type="inferred from homology"/>
<evidence type="ECO:0000256" key="8">
    <source>
        <dbReference type="ARBA" id="ARBA00022989"/>
    </source>
</evidence>
<comment type="similarity">
    <text evidence="10">Belongs to the binding-protein-dependent transport system permease family. OppBC subfamily.</text>
</comment>
<dbReference type="InterPro" id="IPR000515">
    <property type="entry name" value="MetI-like"/>
</dbReference>
<evidence type="ECO:0000256" key="13">
    <source>
        <dbReference type="SAM" id="MobiDB-lite"/>
    </source>
</evidence>
<keyword evidence="6" id="KW-0571">Peptide transport</keyword>
<dbReference type="Pfam" id="PF00528">
    <property type="entry name" value="BPD_transp_1"/>
    <property type="match status" value="1"/>
</dbReference>
<feature type="transmembrane region" description="Helical" evidence="12">
    <location>
        <begin position="36"/>
        <end position="57"/>
    </location>
</feature>
<evidence type="ECO:0000256" key="5">
    <source>
        <dbReference type="ARBA" id="ARBA00022692"/>
    </source>
</evidence>
<feature type="transmembrane region" description="Helical" evidence="12">
    <location>
        <begin position="165"/>
        <end position="182"/>
    </location>
</feature>
<evidence type="ECO:0000313" key="16">
    <source>
        <dbReference type="Proteomes" id="UP000250241"/>
    </source>
</evidence>
<dbReference type="GO" id="GO:0055085">
    <property type="term" value="P:transmembrane transport"/>
    <property type="evidence" value="ECO:0007669"/>
    <property type="project" value="InterPro"/>
</dbReference>
<keyword evidence="8 12" id="KW-1133">Transmembrane helix</keyword>
<dbReference type="CDD" id="cd06261">
    <property type="entry name" value="TM_PBP2"/>
    <property type="match status" value="1"/>
</dbReference>
<feature type="domain" description="ABC transmembrane type-1" evidence="14">
    <location>
        <begin position="97"/>
        <end position="294"/>
    </location>
</feature>
<evidence type="ECO:0000256" key="9">
    <source>
        <dbReference type="ARBA" id="ARBA00023136"/>
    </source>
</evidence>
<dbReference type="AlphaFoldDB" id="A0A2Z5QXE1"/>
<reference evidence="15 16" key="1">
    <citation type="submission" date="2016-10" db="EMBL/GenBank/DDBJ databases">
        <title>Genome sequence of Rothia aeria strain JCM11412.</title>
        <authorList>
            <person name="Nambu T."/>
        </authorList>
    </citation>
    <scope>NUCLEOTIDE SEQUENCE [LARGE SCALE GENOMIC DNA]</scope>
    <source>
        <strain evidence="15 16">JCM 11412</strain>
    </source>
</reference>
<dbReference type="InterPro" id="IPR025966">
    <property type="entry name" value="OppC_N"/>
</dbReference>
<evidence type="ECO:0000256" key="1">
    <source>
        <dbReference type="ARBA" id="ARBA00004429"/>
    </source>
</evidence>
<keyword evidence="9 12" id="KW-0472">Membrane</keyword>
<dbReference type="GO" id="GO:0005886">
    <property type="term" value="C:plasma membrane"/>
    <property type="evidence" value="ECO:0007669"/>
    <property type="project" value="UniProtKB-SubCell"/>
</dbReference>
<evidence type="ECO:0000313" key="15">
    <source>
        <dbReference type="EMBL" id="BAV87125.1"/>
    </source>
</evidence>
<accession>A0A2Z5QXE1</accession>
<dbReference type="RefSeq" id="WP_128087428.1">
    <property type="nucleotide sequence ID" value="NZ_CBDEQU010000069.1"/>
</dbReference>
<keyword evidence="16" id="KW-1185">Reference proteome</keyword>
<dbReference type="PANTHER" id="PTHR43386">
    <property type="entry name" value="OLIGOPEPTIDE TRANSPORT SYSTEM PERMEASE PROTEIN APPC"/>
    <property type="match status" value="1"/>
</dbReference>
<evidence type="ECO:0000256" key="3">
    <source>
        <dbReference type="ARBA" id="ARBA00022475"/>
    </source>
</evidence>
<dbReference type="Pfam" id="PF12911">
    <property type="entry name" value="OppC_N"/>
    <property type="match status" value="1"/>
</dbReference>
<keyword evidence="3" id="KW-1003">Cell membrane</keyword>
<comment type="subcellular location">
    <subcellularLocation>
        <location evidence="1">Cell inner membrane</location>
        <topology evidence="1">Multi-pass membrane protein</topology>
    </subcellularLocation>
    <subcellularLocation>
        <location evidence="12">Cell membrane</location>
        <topology evidence="12">Multi-pass membrane protein</topology>
    </subcellularLocation>
</comment>
<keyword evidence="4" id="KW-0997">Cell inner membrane</keyword>
<feature type="transmembrane region" description="Helical" evidence="12">
    <location>
        <begin position="132"/>
        <end position="153"/>
    </location>
</feature>
<organism evidence="15 16">
    <name type="scientific">Rothia aeria</name>
    <dbReference type="NCBI Taxonomy" id="172042"/>
    <lineage>
        <taxon>Bacteria</taxon>
        <taxon>Bacillati</taxon>
        <taxon>Actinomycetota</taxon>
        <taxon>Actinomycetes</taxon>
        <taxon>Micrococcales</taxon>
        <taxon>Micrococcaceae</taxon>
        <taxon>Rothia</taxon>
    </lineage>
</organism>
<dbReference type="Proteomes" id="UP000250241">
    <property type="component" value="Chromosome"/>
</dbReference>
<evidence type="ECO:0000256" key="11">
    <source>
        <dbReference type="ARBA" id="ARBA00072251"/>
    </source>
</evidence>
<evidence type="ECO:0000259" key="14">
    <source>
        <dbReference type="PROSITE" id="PS50928"/>
    </source>
</evidence>
<dbReference type="PANTHER" id="PTHR43386:SF2">
    <property type="entry name" value="OLIGOPEPTIDE TRANSPORT SYSTEM PERMEASE PROTEIN OPPC"/>
    <property type="match status" value="1"/>
</dbReference>
<dbReference type="InterPro" id="IPR050366">
    <property type="entry name" value="BP-dependent_transpt_permease"/>
</dbReference>
<protein>
    <recommendedName>
        <fullName evidence="11">Oligopeptide transport system permease protein OppC</fullName>
    </recommendedName>
</protein>
<evidence type="ECO:0000256" key="7">
    <source>
        <dbReference type="ARBA" id="ARBA00022927"/>
    </source>
</evidence>
<dbReference type="PROSITE" id="PS50928">
    <property type="entry name" value="ABC_TM1"/>
    <property type="match status" value="1"/>
</dbReference>
<keyword evidence="5 12" id="KW-0812">Transmembrane</keyword>
<feature type="transmembrane region" description="Helical" evidence="12">
    <location>
        <begin position="274"/>
        <end position="292"/>
    </location>
</feature>
<name>A0A2Z5QXE1_9MICC</name>
<feature type="transmembrane region" description="Helical" evidence="12">
    <location>
        <begin position="99"/>
        <end position="125"/>
    </location>
</feature>
<dbReference type="GO" id="GO:0015031">
    <property type="term" value="P:protein transport"/>
    <property type="evidence" value="ECO:0007669"/>
    <property type="project" value="UniProtKB-KW"/>
</dbReference>
<dbReference type="SUPFAM" id="SSF161098">
    <property type="entry name" value="MetI-like"/>
    <property type="match status" value="1"/>
</dbReference>
<evidence type="ECO:0000256" key="4">
    <source>
        <dbReference type="ARBA" id="ARBA00022519"/>
    </source>
</evidence>
<keyword evidence="2 12" id="KW-0813">Transport</keyword>
<feature type="compositionally biased region" description="Basic and acidic residues" evidence="13">
    <location>
        <begin position="342"/>
        <end position="352"/>
    </location>
</feature>
<sequence length="352" mass="39069">MSQVTETHAIPVVKGDDFKVINKKVIILRRFMRNKLAVFGLGLFVLMFLFGMFGQYFTSYTPTQIDYLALGEEPSTTHFFGTNAAGNDLYAQMVEGVRVSLLIGVVVGTTSIAISAVYGCIMAYFGGWIDKVMLFILEVMIMVPSLLILAIAMNSGIGKEIQKNVPAWIVLSAVLIIFNWMSPARLIRAMGQSLIGRDYVKGARYMGVHPFKIVMRHLIPNIGSLLVLEFTRGIMYAVLAEVVYSFIGIGIRYPNYSLGSLISEASQQINTLPHMFWFPIIFFFLIVAPLAFMNDGLRDAFDPTSMSVGSIKKEKKNKKAKKVETVKPAESLTTAEPDASESEAKKEEVKNS</sequence>
<dbReference type="GeneID" id="93861554"/>
<dbReference type="Gene3D" id="1.10.3720.10">
    <property type="entry name" value="MetI-like"/>
    <property type="match status" value="1"/>
</dbReference>
<evidence type="ECO:0000256" key="2">
    <source>
        <dbReference type="ARBA" id="ARBA00022448"/>
    </source>
</evidence>
<evidence type="ECO:0000256" key="12">
    <source>
        <dbReference type="RuleBase" id="RU363032"/>
    </source>
</evidence>